<dbReference type="PANTHER" id="PTHR38042:SF1">
    <property type="entry name" value="UROPORPHYRINOGEN-III SYNTHASE, CHLOROPLASTIC"/>
    <property type="match status" value="1"/>
</dbReference>
<evidence type="ECO:0000256" key="3">
    <source>
        <dbReference type="ARBA" id="ARBA00013109"/>
    </source>
</evidence>
<dbReference type="Pfam" id="PF02602">
    <property type="entry name" value="HEM4"/>
    <property type="match status" value="1"/>
</dbReference>
<evidence type="ECO:0000256" key="4">
    <source>
        <dbReference type="ARBA" id="ARBA00023239"/>
    </source>
</evidence>
<reference evidence="9 10" key="1">
    <citation type="journal article" date="2023" name="Life. Sci Alliance">
        <title>Evolutionary insights into 3D genome organization and epigenetic landscape of Vigna mungo.</title>
        <authorList>
            <person name="Junaid A."/>
            <person name="Singh B."/>
            <person name="Bhatia S."/>
        </authorList>
    </citation>
    <scope>NUCLEOTIDE SEQUENCE [LARGE SCALE GENOMIC DNA]</scope>
    <source>
        <strain evidence="9">Urdbean</strain>
    </source>
</reference>
<evidence type="ECO:0000256" key="5">
    <source>
        <dbReference type="ARBA" id="ARBA00023244"/>
    </source>
</evidence>
<dbReference type="EC" id="4.2.1.75" evidence="3 7"/>
<comment type="function">
    <text evidence="7">Catalyzes cyclization of the linear tetrapyrrole, hydroxymethylbilane, to the macrocyclic uroporphyrinogen III.</text>
</comment>
<dbReference type="InterPro" id="IPR036108">
    <property type="entry name" value="4pyrrol_syn_uPrphyn_synt_sf"/>
</dbReference>
<dbReference type="Gene3D" id="3.40.50.10090">
    <property type="match status" value="1"/>
</dbReference>
<dbReference type="GO" id="GO:0004852">
    <property type="term" value="F:uroporphyrinogen-III synthase activity"/>
    <property type="evidence" value="ECO:0007669"/>
    <property type="project" value="UniProtKB-UniRule"/>
</dbReference>
<evidence type="ECO:0000259" key="8">
    <source>
        <dbReference type="Pfam" id="PF02602"/>
    </source>
</evidence>
<keyword evidence="5 7" id="KW-0627">Porphyrin biosynthesis</keyword>
<evidence type="ECO:0000256" key="7">
    <source>
        <dbReference type="RuleBase" id="RU366031"/>
    </source>
</evidence>
<keyword evidence="4 7" id="KW-0456">Lyase</keyword>
<feature type="domain" description="Tetrapyrrole biosynthesis uroporphyrinogen III synthase" evidence="8">
    <location>
        <begin position="185"/>
        <end position="241"/>
    </location>
</feature>
<protein>
    <recommendedName>
        <fullName evidence="3 7">Uroporphyrinogen-III synthase</fullName>
        <ecNumber evidence="3 7">4.2.1.75</ecNumber>
    </recommendedName>
</protein>
<dbReference type="GO" id="GO:0006780">
    <property type="term" value="P:uroporphyrinogen III biosynthetic process"/>
    <property type="evidence" value="ECO:0007669"/>
    <property type="project" value="UniProtKB-UniRule"/>
</dbReference>
<dbReference type="SUPFAM" id="SSF69618">
    <property type="entry name" value="HemD-like"/>
    <property type="match status" value="1"/>
</dbReference>
<dbReference type="EMBL" id="CP144699">
    <property type="protein sequence ID" value="WVZ19226.1"/>
    <property type="molecule type" value="Genomic_DNA"/>
</dbReference>
<evidence type="ECO:0000256" key="2">
    <source>
        <dbReference type="ARBA" id="ARBA00008133"/>
    </source>
</evidence>
<comment type="catalytic activity">
    <reaction evidence="6 7">
        <text>hydroxymethylbilane = uroporphyrinogen III + H2O</text>
        <dbReference type="Rhea" id="RHEA:18965"/>
        <dbReference type="ChEBI" id="CHEBI:15377"/>
        <dbReference type="ChEBI" id="CHEBI:57308"/>
        <dbReference type="ChEBI" id="CHEBI:57845"/>
        <dbReference type="EC" id="4.2.1.75"/>
    </reaction>
</comment>
<organism evidence="9 10">
    <name type="scientific">Vigna mungo</name>
    <name type="common">Black gram</name>
    <name type="synonym">Phaseolus mungo</name>
    <dbReference type="NCBI Taxonomy" id="3915"/>
    <lineage>
        <taxon>Eukaryota</taxon>
        <taxon>Viridiplantae</taxon>
        <taxon>Streptophyta</taxon>
        <taxon>Embryophyta</taxon>
        <taxon>Tracheophyta</taxon>
        <taxon>Spermatophyta</taxon>
        <taxon>Magnoliopsida</taxon>
        <taxon>eudicotyledons</taxon>
        <taxon>Gunneridae</taxon>
        <taxon>Pentapetalae</taxon>
        <taxon>rosids</taxon>
        <taxon>fabids</taxon>
        <taxon>Fabales</taxon>
        <taxon>Fabaceae</taxon>
        <taxon>Papilionoideae</taxon>
        <taxon>50 kb inversion clade</taxon>
        <taxon>NPAAA clade</taxon>
        <taxon>indigoferoid/millettioid clade</taxon>
        <taxon>Phaseoleae</taxon>
        <taxon>Vigna</taxon>
    </lineage>
</organism>
<proteinExistence type="inferred from homology"/>
<comment type="pathway">
    <text evidence="1 7">Porphyrin-containing compound metabolism; protoporphyrin-IX biosynthesis; coproporphyrinogen-III from 5-aminolevulinate: step 3/4.</text>
</comment>
<dbReference type="GO" id="GO:0009507">
    <property type="term" value="C:chloroplast"/>
    <property type="evidence" value="ECO:0007669"/>
    <property type="project" value="TreeGrafter"/>
</dbReference>
<dbReference type="AlphaFoldDB" id="A0AAQ3NZ73"/>
<accession>A0AAQ3NZ73</accession>
<dbReference type="GO" id="GO:0006782">
    <property type="term" value="P:protoporphyrinogen IX biosynthetic process"/>
    <property type="evidence" value="ECO:0007669"/>
    <property type="project" value="UniProtKB-UniRule"/>
</dbReference>
<dbReference type="InterPro" id="IPR039793">
    <property type="entry name" value="UROS/Hem4"/>
</dbReference>
<sequence length="260" mass="29445">MPHVKIGVVGTGTASIFEETLQSSNRSLDIAFVPSRAYTHLMTANTTPFNLQQIFKSTSGHCFQSSKTDALTVAVLNLYQSLTKADDVLNTYLKILEDNEYFPLWLKVLSHSIAFTKLQFEASTSETETYYGFDNFQQQERFWLLSFLRLEINAPFSILLQQRLAMRLVPVQHVDHMVLKLAFDAPVLTVASPSAIRAWKNLLSDLEWNNSVACIGETTAAMSRSLGFTNVFYPTQPGLEGKMKYRLHRLVERKIKQPGN</sequence>
<gene>
    <name evidence="9" type="ORF">V8G54_006548</name>
</gene>
<keyword evidence="10" id="KW-1185">Reference proteome</keyword>
<dbReference type="PANTHER" id="PTHR38042">
    <property type="entry name" value="UROPORPHYRINOGEN-III SYNTHASE, CHLOROPLASTIC"/>
    <property type="match status" value="1"/>
</dbReference>
<comment type="similarity">
    <text evidence="2 7">Belongs to the uroporphyrinogen-III synthase family.</text>
</comment>
<evidence type="ECO:0000313" key="9">
    <source>
        <dbReference type="EMBL" id="WVZ19226.1"/>
    </source>
</evidence>
<dbReference type="InterPro" id="IPR003754">
    <property type="entry name" value="4pyrrol_synth_uPrphyn_synth"/>
</dbReference>
<evidence type="ECO:0000313" key="10">
    <source>
        <dbReference type="Proteomes" id="UP001374535"/>
    </source>
</evidence>
<dbReference type="Proteomes" id="UP001374535">
    <property type="component" value="Chromosome 2"/>
</dbReference>
<evidence type="ECO:0000256" key="6">
    <source>
        <dbReference type="ARBA" id="ARBA00048617"/>
    </source>
</evidence>
<evidence type="ECO:0000256" key="1">
    <source>
        <dbReference type="ARBA" id="ARBA00004772"/>
    </source>
</evidence>
<name>A0AAQ3NZ73_VIGMU</name>